<organism evidence="2 3">
    <name type="scientific">Kwoniella dendrophila CBS 6074</name>
    <dbReference type="NCBI Taxonomy" id="1295534"/>
    <lineage>
        <taxon>Eukaryota</taxon>
        <taxon>Fungi</taxon>
        <taxon>Dikarya</taxon>
        <taxon>Basidiomycota</taxon>
        <taxon>Agaricomycotina</taxon>
        <taxon>Tremellomycetes</taxon>
        <taxon>Tremellales</taxon>
        <taxon>Cryptococcaceae</taxon>
        <taxon>Kwoniella</taxon>
    </lineage>
</organism>
<dbReference type="GeneID" id="91095787"/>
<evidence type="ECO:0000256" key="1">
    <source>
        <dbReference type="SAM" id="MobiDB-lite"/>
    </source>
</evidence>
<feature type="compositionally biased region" description="Polar residues" evidence="1">
    <location>
        <begin position="424"/>
        <end position="437"/>
    </location>
</feature>
<accession>A0AAX4JZ89</accession>
<dbReference type="Proteomes" id="UP001355207">
    <property type="component" value="Chromosome 6"/>
</dbReference>
<dbReference type="PANTHER" id="PTHR38698">
    <property type="entry name" value="EXPRESSED PROTEIN"/>
    <property type="match status" value="1"/>
</dbReference>
<evidence type="ECO:0000313" key="2">
    <source>
        <dbReference type="EMBL" id="WWC90184.1"/>
    </source>
</evidence>
<feature type="compositionally biased region" description="Polar residues" evidence="1">
    <location>
        <begin position="278"/>
        <end position="311"/>
    </location>
</feature>
<name>A0AAX4JZ89_9TREE</name>
<feature type="region of interest" description="Disordered" evidence="1">
    <location>
        <begin position="1"/>
        <end position="107"/>
    </location>
</feature>
<feature type="compositionally biased region" description="Acidic residues" evidence="1">
    <location>
        <begin position="73"/>
        <end position="88"/>
    </location>
</feature>
<gene>
    <name evidence="2" type="ORF">L201_005117</name>
</gene>
<sequence length="444" mass="48140">MDSDPWADTPSTPKIPLSSSTPTSPSSSPSKPLKVETTSPVLGESSNSTLAPKPSSPTEATVGSIPPPTNEEFVGEDDGFDDFDDFDEPAIPIAGPSGSQTINDGGNDDDNGFGDFGDFEEGDFDDQPIENDINQSVITEEPASEQKERWHALNLRPFPPKGELLDQLSTLLMPLHESSNLNSNDYLTKEQPRIGNGLSQILVSESSRDTYAQLTTAPILKPLDWTRSRVRRDHLISMGVPVNLDEVDSHRLSALPPLRITTNLSNERQIPRRAESLDVNNSRYSSSQKGKSREISPNNHQGISNTAPNSSGGYTNGGTKGIGKYGLGNKPEFDMVKAEEYCGLEEDQLSLLPLAALQKLQSELARTSALASSRLAWELQFKDAQTQDSTTYNGMISELISNAAKVKSAQVTSGGVFRKSSIKRPQSVHSGIQTPRRTGSPGMW</sequence>
<proteinExistence type="predicted"/>
<dbReference type="AlphaFoldDB" id="A0AAX4JZ89"/>
<feature type="region of interest" description="Disordered" evidence="1">
    <location>
        <begin position="424"/>
        <end position="444"/>
    </location>
</feature>
<feature type="compositionally biased region" description="Low complexity" evidence="1">
    <location>
        <begin position="9"/>
        <end position="32"/>
    </location>
</feature>
<protein>
    <submittedName>
        <fullName evidence="2">Uncharacterized protein</fullName>
    </submittedName>
</protein>
<dbReference type="EMBL" id="CP144103">
    <property type="protein sequence ID" value="WWC90184.1"/>
    <property type="molecule type" value="Genomic_DNA"/>
</dbReference>
<dbReference type="RefSeq" id="XP_066076947.1">
    <property type="nucleotide sequence ID" value="XM_066220850.1"/>
</dbReference>
<reference evidence="2 3" key="1">
    <citation type="submission" date="2024-01" db="EMBL/GenBank/DDBJ databases">
        <title>Comparative genomics of Cryptococcus and Kwoniella reveals pathogenesis evolution and contrasting modes of karyotype evolution via chromosome fusion or intercentromeric recombination.</title>
        <authorList>
            <person name="Coelho M.A."/>
            <person name="David-Palma M."/>
            <person name="Shea T."/>
            <person name="Bowers K."/>
            <person name="McGinley-Smith S."/>
            <person name="Mohammad A.W."/>
            <person name="Gnirke A."/>
            <person name="Yurkov A.M."/>
            <person name="Nowrousian M."/>
            <person name="Sun S."/>
            <person name="Cuomo C.A."/>
            <person name="Heitman J."/>
        </authorList>
    </citation>
    <scope>NUCLEOTIDE SEQUENCE [LARGE SCALE GENOMIC DNA]</scope>
    <source>
        <strain evidence="2 3">CBS 6074</strain>
    </source>
</reference>
<keyword evidence="3" id="KW-1185">Reference proteome</keyword>
<feature type="compositionally biased region" description="Polar residues" evidence="1">
    <location>
        <begin position="36"/>
        <end position="61"/>
    </location>
</feature>
<evidence type="ECO:0000313" key="3">
    <source>
        <dbReference type="Proteomes" id="UP001355207"/>
    </source>
</evidence>
<dbReference type="PANTHER" id="PTHR38698:SF1">
    <property type="entry name" value="FUNGAL PROTEIN"/>
    <property type="match status" value="1"/>
</dbReference>
<feature type="region of interest" description="Disordered" evidence="1">
    <location>
        <begin position="266"/>
        <end position="315"/>
    </location>
</feature>
<dbReference type="InterPro" id="IPR031355">
    <property type="entry name" value="YBL010C/LAA2-like"/>
</dbReference>
<dbReference type="Pfam" id="PF17104">
    <property type="entry name" value="YBL010C_LAA2"/>
    <property type="match status" value="1"/>
</dbReference>